<reference evidence="2" key="1">
    <citation type="submission" date="2022-07" db="EMBL/GenBank/DDBJ databases">
        <title>Genome Sequence of Physisporinus lineatus.</title>
        <authorList>
            <person name="Buettner E."/>
        </authorList>
    </citation>
    <scope>NUCLEOTIDE SEQUENCE</scope>
    <source>
        <strain evidence="2">VT162</strain>
    </source>
</reference>
<evidence type="ECO:0000256" key="1">
    <source>
        <dbReference type="SAM" id="MobiDB-lite"/>
    </source>
</evidence>
<sequence>MGSVQSYLSSQTTTVVLVVAGAITYGVANKILHQHQFQPPSPQAVADSAQSPGPSTSTSKKSKKKKQSTGAPSQSSTATSPQGASSNVKPNIVAFPEVIPGGFEPSPSPFEAETSSAPKATKSKKKKGKKAGAGGSRNLSAEIDVQSDSSATAPESHVSTTSRPKRKSPAPKSTPASTSLLDTDGPWTRVEPRKRQAPQQPQQDQSTLAVGEGPGGVTTTTSDAGVTTGRVSFTATDDIGESPDAGGEVGSQTSKDGGRRVDMLETPDVPTLARVMRVQPRPDERPAAGFTWADYEDVDDSRMTADDADGEDEGGWVVKNSRSRAKTKATPSQQSLVAPQHAPETLTKKQRQNLAKREAQKEAKAAAEVDRLQALAQHKRELERARILEQHISGSKKKPSGGMTASMNDKGQLVWE</sequence>
<feature type="compositionally biased region" description="Polar residues" evidence="1">
    <location>
        <begin position="146"/>
        <end position="160"/>
    </location>
</feature>
<evidence type="ECO:0000313" key="3">
    <source>
        <dbReference type="Proteomes" id="UP001212997"/>
    </source>
</evidence>
<feature type="compositionally biased region" description="Low complexity" evidence="1">
    <location>
        <begin position="170"/>
        <end position="179"/>
    </location>
</feature>
<feature type="region of interest" description="Disordered" evidence="1">
    <location>
        <begin position="37"/>
        <end position="362"/>
    </location>
</feature>
<dbReference type="EMBL" id="JANAWD010000113">
    <property type="protein sequence ID" value="KAJ3486704.1"/>
    <property type="molecule type" value="Genomic_DNA"/>
</dbReference>
<feature type="region of interest" description="Disordered" evidence="1">
    <location>
        <begin position="388"/>
        <end position="416"/>
    </location>
</feature>
<evidence type="ECO:0000313" key="2">
    <source>
        <dbReference type="EMBL" id="KAJ3486704.1"/>
    </source>
</evidence>
<organism evidence="2 3">
    <name type="scientific">Meripilus lineatus</name>
    <dbReference type="NCBI Taxonomy" id="2056292"/>
    <lineage>
        <taxon>Eukaryota</taxon>
        <taxon>Fungi</taxon>
        <taxon>Dikarya</taxon>
        <taxon>Basidiomycota</taxon>
        <taxon>Agaricomycotina</taxon>
        <taxon>Agaricomycetes</taxon>
        <taxon>Polyporales</taxon>
        <taxon>Meripilaceae</taxon>
        <taxon>Meripilus</taxon>
    </lineage>
</organism>
<comment type="caution">
    <text evidence="2">The sequence shown here is derived from an EMBL/GenBank/DDBJ whole genome shotgun (WGS) entry which is preliminary data.</text>
</comment>
<feature type="compositionally biased region" description="Basic residues" evidence="1">
    <location>
        <begin position="121"/>
        <end position="130"/>
    </location>
</feature>
<dbReference type="AlphaFoldDB" id="A0AAD5V5R6"/>
<protein>
    <submittedName>
        <fullName evidence="2">Uncharacterized protein</fullName>
    </submittedName>
</protein>
<feature type="compositionally biased region" description="Low complexity" evidence="1">
    <location>
        <begin position="217"/>
        <end position="229"/>
    </location>
</feature>
<accession>A0AAD5V5R6</accession>
<feature type="compositionally biased region" description="Low complexity" evidence="1">
    <location>
        <begin position="50"/>
        <end position="59"/>
    </location>
</feature>
<gene>
    <name evidence="2" type="ORF">NLI96_g4043</name>
</gene>
<name>A0AAD5V5R6_9APHY</name>
<proteinExistence type="predicted"/>
<keyword evidence="3" id="KW-1185">Reference proteome</keyword>
<dbReference type="Proteomes" id="UP001212997">
    <property type="component" value="Unassembled WGS sequence"/>
</dbReference>
<feature type="compositionally biased region" description="Polar residues" evidence="1">
    <location>
        <begin position="71"/>
        <end position="89"/>
    </location>
</feature>